<evidence type="ECO:0008006" key="3">
    <source>
        <dbReference type="Google" id="ProtNLM"/>
    </source>
</evidence>
<comment type="caution">
    <text evidence="1">The sequence shown here is derived from an EMBL/GenBank/DDBJ whole genome shotgun (WGS) entry which is preliminary data.</text>
</comment>
<organism evidence="1 2">
    <name type="scientific">Marchantia polymorpha subsp. ruderalis</name>
    <dbReference type="NCBI Taxonomy" id="1480154"/>
    <lineage>
        <taxon>Eukaryota</taxon>
        <taxon>Viridiplantae</taxon>
        <taxon>Streptophyta</taxon>
        <taxon>Embryophyta</taxon>
        <taxon>Marchantiophyta</taxon>
        <taxon>Marchantiopsida</taxon>
        <taxon>Marchantiidae</taxon>
        <taxon>Marchantiales</taxon>
        <taxon>Marchantiaceae</taxon>
        <taxon>Marchantia</taxon>
    </lineage>
</organism>
<dbReference type="AlphaFoldDB" id="A0A176WEK4"/>
<reference evidence="1" key="1">
    <citation type="submission" date="2016-03" db="EMBL/GenBank/DDBJ databases">
        <title>Mechanisms controlling the formation of the plant cell surface in tip-growing cells are functionally conserved among land plants.</title>
        <authorList>
            <person name="Honkanen S."/>
            <person name="Jones V.A."/>
            <person name="Morieri G."/>
            <person name="Champion C."/>
            <person name="Hetherington A.J."/>
            <person name="Kelly S."/>
            <person name="Saint-Marcoux D."/>
            <person name="Proust H."/>
            <person name="Prescott H."/>
            <person name="Dolan L."/>
        </authorList>
    </citation>
    <scope>NUCLEOTIDE SEQUENCE [LARGE SCALE GENOMIC DNA]</scope>
    <source>
        <tissue evidence="1">Whole gametophyte</tissue>
    </source>
</reference>
<evidence type="ECO:0000313" key="1">
    <source>
        <dbReference type="EMBL" id="OAE30705.1"/>
    </source>
</evidence>
<dbReference type="CDD" id="cd02440">
    <property type="entry name" value="AdoMet_MTases"/>
    <property type="match status" value="1"/>
</dbReference>
<dbReference type="Proteomes" id="UP000077202">
    <property type="component" value="Unassembled WGS sequence"/>
</dbReference>
<proteinExistence type="predicted"/>
<dbReference type="InterPro" id="IPR029063">
    <property type="entry name" value="SAM-dependent_MTases_sf"/>
</dbReference>
<evidence type="ECO:0000313" key="2">
    <source>
        <dbReference type="Proteomes" id="UP000077202"/>
    </source>
</evidence>
<protein>
    <recommendedName>
        <fullName evidence="3">Methyltransferase domain-containing protein</fullName>
    </recommendedName>
</protein>
<dbReference type="Gene3D" id="3.40.50.150">
    <property type="entry name" value="Vaccinia Virus protein VP39"/>
    <property type="match status" value="1"/>
</dbReference>
<keyword evidence="2" id="KW-1185">Reference proteome</keyword>
<gene>
    <name evidence="1" type="ORF">AXG93_402s1180</name>
</gene>
<dbReference type="SUPFAM" id="SSF53335">
    <property type="entry name" value="S-adenosyl-L-methionine-dependent methyltransferases"/>
    <property type="match status" value="1"/>
</dbReference>
<name>A0A176WEK4_MARPO</name>
<sequence>MDPPMRRQVSNIQDFQALPPMSEAPSYYAECYEAFVNACPRPERDRLAYLQRTVPAFLSAAELAAAADDDRGPLRVLSLGTGNGEFDIWFINSLLLLHPGSRPIHYDAVEPNADQCEEFACRLRENPIPGVFLHQSSFEQFKPPMRYDIVLIAHSLHYLPRGCLSIVLDSYLVPEAWGLIVVLHSSLAGIAGVYRSLGVRGLNSVLLVDELDRLDPQLSCHEMVSVNRWMDVEDCFQEKDGLNLKLLGFCVGKDLRNAEPEVLEKIRKQIATQTMLRKGRRHFFVFPDTSVSKTAYPQIRGQEIRAATSSNFESFKRL</sequence>
<dbReference type="EMBL" id="LVLJ01001262">
    <property type="protein sequence ID" value="OAE30705.1"/>
    <property type="molecule type" value="Genomic_DNA"/>
</dbReference>
<accession>A0A176WEK4</accession>